<evidence type="ECO:0000256" key="2">
    <source>
        <dbReference type="ARBA" id="ARBA00022737"/>
    </source>
</evidence>
<accession>A0A4S4CVB4</accession>
<dbReference type="InterPro" id="IPR015943">
    <property type="entry name" value="WD40/YVTN_repeat-like_dom_sf"/>
</dbReference>
<name>A0A4S4CVB4_CAMSN</name>
<keyword evidence="2" id="KW-0677">Repeat</keyword>
<dbReference type="Pfam" id="PF21032">
    <property type="entry name" value="PROPPIN"/>
    <property type="match status" value="1"/>
</dbReference>
<dbReference type="EMBL" id="SDRB02013848">
    <property type="protein sequence ID" value="THF93880.1"/>
    <property type="molecule type" value="Genomic_DNA"/>
</dbReference>
<evidence type="ECO:0000256" key="1">
    <source>
        <dbReference type="ARBA" id="ARBA00022574"/>
    </source>
</evidence>
<dbReference type="STRING" id="542762.A0A4S4CVB4"/>
<comment type="similarity">
    <text evidence="3">Belongs to the WD repeat PROPPIN family.</text>
</comment>
<keyword evidence="1" id="KW-0853">WD repeat</keyword>
<keyword evidence="5" id="KW-1185">Reference proteome</keyword>
<dbReference type="Proteomes" id="UP000306102">
    <property type="component" value="Unassembled WGS sequence"/>
</dbReference>
<gene>
    <name evidence="4" type="ORF">TEA_018460</name>
</gene>
<evidence type="ECO:0000256" key="3">
    <source>
        <dbReference type="ARBA" id="ARBA00025740"/>
    </source>
</evidence>
<evidence type="ECO:0008006" key="6">
    <source>
        <dbReference type="Google" id="ProtNLM"/>
    </source>
</evidence>
<dbReference type="SUPFAM" id="SSF50978">
    <property type="entry name" value="WD40 repeat-like"/>
    <property type="match status" value="1"/>
</dbReference>
<reference evidence="4 5" key="1">
    <citation type="journal article" date="2018" name="Proc. Natl. Acad. Sci. U.S.A.">
        <title>Draft genome sequence of Camellia sinensis var. sinensis provides insights into the evolution of the tea genome and tea quality.</title>
        <authorList>
            <person name="Wei C."/>
            <person name="Yang H."/>
            <person name="Wang S."/>
            <person name="Zhao J."/>
            <person name="Liu C."/>
            <person name="Gao L."/>
            <person name="Xia E."/>
            <person name="Lu Y."/>
            <person name="Tai Y."/>
            <person name="She G."/>
            <person name="Sun J."/>
            <person name="Cao H."/>
            <person name="Tong W."/>
            <person name="Gao Q."/>
            <person name="Li Y."/>
            <person name="Deng W."/>
            <person name="Jiang X."/>
            <person name="Wang W."/>
            <person name="Chen Q."/>
            <person name="Zhang S."/>
            <person name="Li H."/>
            <person name="Wu J."/>
            <person name="Wang P."/>
            <person name="Li P."/>
            <person name="Shi C."/>
            <person name="Zheng F."/>
            <person name="Jian J."/>
            <person name="Huang B."/>
            <person name="Shan D."/>
            <person name="Shi M."/>
            <person name="Fang C."/>
            <person name="Yue Y."/>
            <person name="Li F."/>
            <person name="Li D."/>
            <person name="Wei S."/>
            <person name="Han B."/>
            <person name="Jiang C."/>
            <person name="Yin Y."/>
            <person name="Xia T."/>
            <person name="Zhang Z."/>
            <person name="Bennetzen J.L."/>
            <person name="Zhao S."/>
            <person name="Wan X."/>
        </authorList>
    </citation>
    <scope>NUCLEOTIDE SEQUENCE [LARGE SCALE GENOMIC DNA]</scope>
    <source>
        <strain evidence="5">cv. Shuchazao</strain>
        <tissue evidence="4">Leaf</tissue>
    </source>
</reference>
<sequence>MLYASSLLAIVGAGEQASLSPRRLCLFNVTTGNALRDLNFLTSILAVRVNRKRLVVILQQKTYIYDINSLDILDAIDTVPNFKGLCAFSPSLDGCFLALPASTTKGSVLVYNVMERHSHCEIDAHRSPLAAMVLSSNGMYIATASEQGTIIRVHLVSDVTKESFNLLTILPQKCDSALLTQIRRRIASLMIEKRESDRGSVVFSSSRSVCPSLFSRSRSHDSSSLDRSISSPLSLDLVSSSSRSIDRSIDRLLLFTLCLASV</sequence>
<protein>
    <recommendedName>
        <fullName evidence="6">Autophagy-related protein 18</fullName>
    </recommendedName>
</protein>
<comment type="caution">
    <text evidence="4">The sequence shown here is derived from an EMBL/GenBank/DDBJ whole genome shotgun (WGS) entry which is preliminary data.</text>
</comment>
<dbReference type="InterPro" id="IPR036322">
    <property type="entry name" value="WD40_repeat_dom_sf"/>
</dbReference>
<dbReference type="AlphaFoldDB" id="A0A4S4CVB4"/>
<dbReference type="Gene3D" id="2.130.10.10">
    <property type="entry name" value="YVTN repeat-like/Quinoprotein amine dehydrogenase"/>
    <property type="match status" value="1"/>
</dbReference>
<proteinExistence type="inferred from homology"/>
<evidence type="ECO:0000313" key="5">
    <source>
        <dbReference type="Proteomes" id="UP000306102"/>
    </source>
</evidence>
<dbReference type="PANTHER" id="PTHR11227">
    <property type="entry name" value="WD-REPEAT PROTEIN INTERACTING WITH PHOSPHOINOSIDES WIPI -RELATED"/>
    <property type="match status" value="1"/>
</dbReference>
<dbReference type="InterPro" id="IPR048720">
    <property type="entry name" value="PROPPIN"/>
</dbReference>
<organism evidence="4 5">
    <name type="scientific">Camellia sinensis var. sinensis</name>
    <name type="common">China tea</name>
    <dbReference type="NCBI Taxonomy" id="542762"/>
    <lineage>
        <taxon>Eukaryota</taxon>
        <taxon>Viridiplantae</taxon>
        <taxon>Streptophyta</taxon>
        <taxon>Embryophyta</taxon>
        <taxon>Tracheophyta</taxon>
        <taxon>Spermatophyta</taxon>
        <taxon>Magnoliopsida</taxon>
        <taxon>eudicotyledons</taxon>
        <taxon>Gunneridae</taxon>
        <taxon>Pentapetalae</taxon>
        <taxon>asterids</taxon>
        <taxon>Ericales</taxon>
        <taxon>Theaceae</taxon>
        <taxon>Camellia</taxon>
    </lineage>
</organism>
<evidence type="ECO:0000313" key="4">
    <source>
        <dbReference type="EMBL" id="THF93880.1"/>
    </source>
</evidence>